<name>A0A914DHS1_9BILA</name>
<accession>A0A914DHS1</accession>
<protein>
    <submittedName>
        <fullName evidence="3">Uncharacterized protein</fullName>
    </submittedName>
</protein>
<sequence>MSGQHGRADGDLRRGSDGEDLGPGGGDTSEETGRSANMSIESVIDWKRIVGMYYQLNGKTQNDDEEAEN</sequence>
<dbReference type="Proteomes" id="UP000887540">
    <property type="component" value="Unplaced"/>
</dbReference>
<feature type="compositionally biased region" description="Basic and acidic residues" evidence="1">
    <location>
        <begin position="1"/>
        <end position="17"/>
    </location>
</feature>
<keyword evidence="2" id="KW-1185">Reference proteome</keyword>
<dbReference type="AlphaFoldDB" id="A0A914DHS1"/>
<organism evidence="2 3">
    <name type="scientific">Acrobeloides nanus</name>
    <dbReference type="NCBI Taxonomy" id="290746"/>
    <lineage>
        <taxon>Eukaryota</taxon>
        <taxon>Metazoa</taxon>
        <taxon>Ecdysozoa</taxon>
        <taxon>Nematoda</taxon>
        <taxon>Chromadorea</taxon>
        <taxon>Rhabditida</taxon>
        <taxon>Tylenchina</taxon>
        <taxon>Cephalobomorpha</taxon>
        <taxon>Cephaloboidea</taxon>
        <taxon>Cephalobidae</taxon>
        <taxon>Acrobeloides</taxon>
    </lineage>
</organism>
<reference evidence="3" key="1">
    <citation type="submission" date="2022-11" db="UniProtKB">
        <authorList>
            <consortium name="WormBaseParasite"/>
        </authorList>
    </citation>
    <scope>IDENTIFICATION</scope>
</reference>
<proteinExistence type="predicted"/>
<feature type="region of interest" description="Disordered" evidence="1">
    <location>
        <begin position="1"/>
        <end position="40"/>
    </location>
</feature>
<dbReference type="WBParaSite" id="ACRNAN_scaffold27773.g28911.t1">
    <property type="protein sequence ID" value="ACRNAN_scaffold27773.g28911.t1"/>
    <property type="gene ID" value="ACRNAN_scaffold27773.g28911"/>
</dbReference>
<evidence type="ECO:0000256" key="1">
    <source>
        <dbReference type="SAM" id="MobiDB-lite"/>
    </source>
</evidence>
<evidence type="ECO:0000313" key="3">
    <source>
        <dbReference type="WBParaSite" id="ACRNAN_scaffold27773.g28911.t1"/>
    </source>
</evidence>
<evidence type="ECO:0000313" key="2">
    <source>
        <dbReference type="Proteomes" id="UP000887540"/>
    </source>
</evidence>